<feature type="transmembrane region" description="Helical" evidence="7">
    <location>
        <begin position="214"/>
        <end position="236"/>
    </location>
</feature>
<evidence type="ECO:0000313" key="9">
    <source>
        <dbReference type="Proteomes" id="UP000245252"/>
    </source>
</evidence>
<name>A0A2U2DXC0_9HYPH</name>
<keyword evidence="9" id="KW-1185">Reference proteome</keyword>
<comment type="similarity">
    <text evidence="2">Belongs to the chromate ion transporter (CHR) (TC 2.A.51) family.</text>
</comment>
<evidence type="ECO:0000313" key="8">
    <source>
        <dbReference type="EMBL" id="PWE57960.1"/>
    </source>
</evidence>
<comment type="caution">
    <text evidence="8">The sequence shown here is derived from an EMBL/GenBank/DDBJ whole genome shotgun (WGS) entry which is preliminary data.</text>
</comment>
<organism evidence="8 9">
    <name type="scientific">Metarhizobium album</name>
    <dbReference type="NCBI Taxonomy" id="2182425"/>
    <lineage>
        <taxon>Bacteria</taxon>
        <taxon>Pseudomonadati</taxon>
        <taxon>Pseudomonadota</taxon>
        <taxon>Alphaproteobacteria</taxon>
        <taxon>Hyphomicrobiales</taxon>
        <taxon>Rhizobiaceae</taxon>
        <taxon>Metarhizobium</taxon>
    </lineage>
</organism>
<gene>
    <name evidence="8" type="ORF">DEM27_01855</name>
</gene>
<evidence type="ECO:0000256" key="6">
    <source>
        <dbReference type="ARBA" id="ARBA00023136"/>
    </source>
</evidence>
<feature type="transmembrane region" description="Helical" evidence="7">
    <location>
        <begin position="242"/>
        <end position="268"/>
    </location>
</feature>
<feature type="transmembrane region" description="Helical" evidence="7">
    <location>
        <begin position="289"/>
        <end position="311"/>
    </location>
</feature>
<dbReference type="PANTHER" id="PTHR33567">
    <property type="entry name" value="CHROMATE ION TRANSPORTER (EUROFUNG)"/>
    <property type="match status" value="1"/>
</dbReference>
<evidence type="ECO:0000256" key="3">
    <source>
        <dbReference type="ARBA" id="ARBA00022475"/>
    </source>
</evidence>
<evidence type="ECO:0000256" key="5">
    <source>
        <dbReference type="ARBA" id="ARBA00022989"/>
    </source>
</evidence>
<dbReference type="InterPro" id="IPR014047">
    <property type="entry name" value="Chr_Tranpt_l_chain"/>
</dbReference>
<evidence type="ECO:0000256" key="2">
    <source>
        <dbReference type="ARBA" id="ARBA00005262"/>
    </source>
</evidence>
<reference evidence="8 9" key="1">
    <citation type="submission" date="2018-05" db="EMBL/GenBank/DDBJ databases">
        <title>The draft genome of strain NS-104.</title>
        <authorList>
            <person name="Hang P."/>
            <person name="Jiang J."/>
        </authorList>
    </citation>
    <scope>NUCLEOTIDE SEQUENCE [LARGE SCALE GENOMIC DNA]</scope>
    <source>
        <strain evidence="8 9">NS-104</strain>
    </source>
</reference>
<evidence type="ECO:0000256" key="1">
    <source>
        <dbReference type="ARBA" id="ARBA00004651"/>
    </source>
</evidence>
<dbReference type="EMBL" id="QFBC01000001">
    <property type="protein sequence ID" value="PWE57960.1"/>
    <property type="molecule type" value="Genomic_DNA"/>
</dbReference>
<feature type="transmembrane region" description="Helical" evidence="7">
    <location>
        <begin position="122"/>
        <end position="142"/>
    </location>
</feature>
<feature type="transmembrane region" description="Helical" evidence="7">
    <location>
        <begin position="361"/>
        <end position="386"/>
    </location>
</feature>
<comment type="subcellular location">
    <subcellularLocation>
        <location evidence="1">Cell membrane</location>
        <topology evidence="1">Multi-pass membrane protein</topology>
    </subcellularLocation>
</comment>
<dbReference type="PANTHER" id="PTHR33567:SF3">
    <property type="entry name" value="CHROMATE ION TRANSPORTER (EUROFUNG)"/>
    <property type="match status" value="1"/>
</dbReference>
<dbReference type="RefSeq" id="WP_109456477.1">
    <property type="nucleotide sequence ID" value="NZ_QFBC01000001.1"/>
</dbReference>
<protein>
    <submittedName>
        <fullName evidence="8">Chromate transporter</fullName>
    </submittedName>
</protein>
<dbReference type="Proteomes" id="UP000245252">
    <property type="component" value="Unassembled WGS sequence"/>
</dbReference>
<dbReference type="PIRSF" id="PIRSF004810">
    <property type="entry name" value="ChrA"/>
    <property type="match status" value="1"/>
</dbReference>
<keyword evidence="6 7" id="KW-0472">Membrane</keyword>
<proteinExistence type="inferred from homology"/>
<feature type="transmembrane region" description="Helical" evidence="7">
    <location>
        <begin position="175"/>
        <end position="193"/>
    </location>
</feature>
<evidence type="ECO:0000256" key="7">
    <source>
        <dbReference type="SAM" id="Phobius"/>
    </source>
</evidence>
<keyword evidence="4 7" id="KW-0812">Transmembrane</keyword>
<dbReference type="InterPro" id="IPR003370">
    <property type="entry name" value="Chromate_transpt"/>
</dbReference>
<feature type="transmembrane region" description="Helical" evidence="7">
    <location>
        <begin position="93"/>
        <end position="116"/>
    </location>
</feature>
<dbReference type="OrthoDB" id="8969999at2"/>
<dbReference type="GO" id="GO:0005886">
    <property type="term" value="C:plasma membrane"/>
    <property type="evidence" value="ECO:0007669"/>
    <property type="project" value="UniProtKB-SubCell"/>
</dbReference>
<dbReference type="Pfam" id="PF02417">
    <property type="entry name" value="Chromate_transp"/>
    <property type="match status" value="2"/>
</dbReference>
<keyword evidence="3" id="KW-1003">Cell membrane</keyword>
<feature type="transmembrane region" description="Helical" evidence="7">
    <location>
        <begin position="439"/>
        <end position="456"/>
    </location>
</feature>
<feature type="transmembrane region" description="Helical" evidence="7">
    <location>
        <begin position="323"/>
        <end position="349"/>
    </location>
</feature>
<dbReference type="AlphaFoldDB" id="A0A2U2DXC0"/>
<dbReference type="GO" id="GO:0015109">
    <property type="term" value="F:chromate transmembrane transporter activity"/>
    <property type="evidence" value="ECO:0007669"/>
    <property type="project" value="InterPro"/>
</dbReference>
<accession>A0A2U2DXC0</accession>
<dbReference type="NCBIfam" id="TIGR00937">
    <property type="entry name" value="2A51"/>
    <property type="match status" value="1"/>
</dbReference>
<sequence>MNSRIENERVLDPPQTPSFRELVTVFARIGLLSFGGPAGQIALMHRTLVDEKCWISEERFLHALNYCMLLPGPEAQQLATYVGWLMHRTRGGLAAGLLFILPGLLVILGLSVAYALFHEAGWLRGLFFGLKAAVLAIVIEAVIRVGRRALKHRLHYAICCLSFLALFVFNIPFPVVILAAAMAGLIAGRYSTFSATPARSEILPGPPTSLRRTLLTLVAWVLVWQAPFLLIFALAGGGVDNVFAALFGFFSQMAMVTFGGAYAVLSYVAQMASGHYGWLNPGEMLDGLALAETTPGPLVLVLCFVGFIAAFRNPLGLDPVLAGLIGGALAAWATFAPSFLWIFVGAPYVERLRANRAVANALSAITAAVTGVILNLALWFGLHVLFGEVGRLTLLSYPGEGGPAPLASLPRPVWTSIDGLALALSILSAVLVVRFRLGVAAVLLIAAAAGWIVQAAL</sequence>
<keyword evidence="5 7" id="KW-1133">Transmembrane helix</keyword>
<evidence type="ECO:0000256" key="4">
    <source>
        <dbReference type="ARBA" id="ARBA00022692"/>
    </source>
</evidence>